<dbReference type="InterPro" id="IPR020945">
    <property type="entry name" value="DMSO/NO3_reduct_chaperone"/>
</dbReference>
<dbReference type="InterPro" id="IPR050289">
    <property type="entry name" value="TorD/DmsD_chaperones"/>
</dbReference>
<reference evidence="3" key="1">
    <citation type="submission" date="2023-09" db="EMBL/GenBank/DDBJ databases">
        <authorList>
            <consortium name="CW5 consortium"/>
            <person name="Lu C.-W."/>
        </authorList>
    </citation>
    <scope>NUCLEOTIDE SEQUENCE</scope>
    <source>
        <strain evidence="3">KPS</strain>
    </source>
</reference>
<proteinExistence type="predicted"/>
<evidence type="ECO:0000313" key="4">
    <source>
        <dbReference type="Proteomes" id="UP001180616"/>
    </source>
</evidence>
<gene>
    <name evidence="3" type="ORF">KPS_001129</name>
</gene>
<dbReference type="EMBL" id="CP133659">
    <property type="protein sequence ID" value="WMW66542.1"/>
    <property type="molecule type" value="Genomic_DNA"/>
</dbReference>
<dbReference type="InterPro" id="IPR036411">
    <property type="entry name" value="TorD-like_sf"/>
</dbReference>
<name>A0ABY9R4K0_9BACT</name>
<dbReference type="Proteomes" id="UP001180616">
    <property type="component" value="Chromosome"/>
</dbReference>
<feature type="region of interest" description="Disordered" evidence="2">
    <location>
        <begin position="76"/>
        <end position="110"/>
    </location>
</feature>
<protein>
    <submittedName>
        <fullName evidence="3">Molecular chaperone TorD family protein</fullName>
    </submittedName>
</protein>
<evidence type="ECO:0000313" key="3">
    <source>
        <dbReference type="EMBL" id="WMW66542.1"/>
    </source>
</evidence>
<keyword evidence="1" id="KW-0143">Chaperone</keyword>
<dbReference type="Gene3D" id="1.10.3480.10">
    <property type="entry name" value="TorD-like"/>
    <property type="match status" value="1"/>
</dbReference>
<dbReference type="RefSeq" id="WP_309542424.1">
    <property type="nucleotide sequence ID" value="NZ_CP133659.1"/>
</dbReference>
<feature type="compositionally biased region" description="Low complexity" evidence="2">
    <location>
        <begin position="94"/>
        <end position="105"/>
    </location>
</feature>
<evidence type="ECO:0000256" key="2">
    <source>
        <dbReference type="SAM" id="MobiDB-lite"/>
    </source>
</evidence>
<dbReference type="SUPFAM" id="SSF89155">
    <property type="entry name" value="TorD-like"/>
    <property type="match status" value="1"/>
</dbReference>
<sequence>MEHTPAMPGTPPNGALNGASDALAAHTATGSLPPGKARQSCLLRGLRDLFAARGADDLRAASLALDDCVARYGTPAPLPPNASAQHGKRNPHGSARQAATQAATSHAHDDQWRDAEYAFNRLFVGPMAVPAPPYASAWLETEPRLMGESTMDVRGLYHALGYAVPDEGATPDDHLSFELDAALALLALRDAPPFPATDTGREHGLAVDEAWCWLVAEHMGTWVPRFVQRALAEPGVPPAIARALALLLCWQEDAAAACARRHPPEATAGASALPV</sequence>
<dbReference type="Pfam" id="PF02613">
    <property type="entry name" value="Nitrate_red_del"/>
    <property type="match status" value="1"/>
</dbReference>
<dbReference type="PANTHER" id="PTHR34227:SF12">
    <property type="entry name" value="CHAPERONE PROTEIN YCDY"/>
    <property type="match status" value="1"/>
</dbReference>
<accession>A0ABY9R4K0</accession>
<dbReference type="PANTHER" id="PTHR34227">
    <property type="entry name" value="CHAPERONE PROTEIN YCDY"/>
    <property type="match status" value="1"/>
</dbReference>
<evidence type="ECO:0000256" key="1">
    <source>
        <dbReference type="ARBA" id="ARBA00023186"/>
    </source>
</evidence>
<organism evidence="3 4">
    <name type="scientific">Nitratidesulfovibrio liaohensis</name>
    <dbReference type="NCBI Taxonomy" id="2604158"/>
    <lineage>
        <taxon>Bacteria</taxon>
        <taxon>Pseudomonadati</taxon>
        <taxon>Thermodesulfobacteriota</taxon>
        <taxon>Desulfovibrionia</taxon>
        <taxon>Desulfovibrionales</taxon>
        <taxon>Desulfovibrionaceae</taxon>
        <taxon>Nitratidesulfovibrio</taxon>
    </lineage>
</organism>
<keyword evidence="4" id="KW-1185">Reference proteome</keyword>